<dbReference type="EMBL" id="FNBE01000001">
    <property type="protein sequence ID" value="SDE59288.1"/>
    <property type="molecule type" value="Genomic_DNA"/>
</dbReference>
<reference evidence="3 4" key="1">
    <citation type="submission" date="2016-10" db="EMBL/GenBank/DDBJ databases">
        <authorList>
            <person name="de Groot N.N."/>
        </authorList>
    </citation>
    <scope>NUCLEOTIDE SEQUENCE [LARGE SCALE GENOMIC DNA]</scope>
    <source>
        <strain evidence="3 4">CGMCC 4.3143</strain>
    </source>
</reference>
<evidence type="ECO:0000313" key="4">
    <source>
        <dbReference type="Proteomes" id="UP000198967"/>
    </source>
</evidence>
<evidence type="ECO:0000313" key="3">
    <source>
        <dbReference type="EMBL" id="SDE59288.1"/>
    </source>
</evidence>
<feature type="domain" description="UspA" evidence="2">
    <location>
        <begin position="55"/>
        <end position="117"/>
    </location>
</feature>
<dbReference type="PANTHER" id="PTHR46268">
    <property type="entry name" value="STRESS RESPONSE PROTEIN NHAX"/>
    <property type="match status" value="1"/>
</dbReference>
<evidence type="ECO:0000259" key="2">
    <source>
        <dbReference type="Pfam" id="PF00582"/>
    </source>
</evidence>
<dbReference type="SUPFAM" id="SSF52402">
    <property type="entry name" value="Adenine nucleotide alpha hydrolases-like"/>
    <property type="match status" value="2"/>
</dbReference>
<dbReference type="InterPro" id="IPR014729">
    <property type="entry name" value="Rossmann-like_a/b/a_fold"/>
</dbReference>
<dbReference type="Pfam" id="PF00582">
    <property type="entry name" value="Usp"/>
    <property type="match status" value="2"/>
</dbReference>
<dbReference type="InterPro" id="IPR006016">
    <property type="entry name" value="UspA"/>
</dbReference>
<comment type="similarity">
    <text evidence="1">Belongs to the universal stress protein A family.</text>
</comment>
<gene>
    <name evidence="3" type="ORF">SAMN05216377_101270</name>
</gene>
<dbReference type="PANTHER" id="PTHR46268:SF6">
    <property type="entry name" value="UNIVERSAL STRESS PROTEIN UP12"/>
    <property type="match status" value="1"/>
</dbReference>
<protein>
    <submittedName>
        <fullName evidence="3">Universal stress protein family protein</fullName>
    </submittedName>
</protein>
<accession>A0A1G7E6D6</accession>
<sequence length="268" mass="26940">MSTAGTIVVGVDPTTSAGLAAGWATRLSDTVRLVHVAMDRRVPEWLLGLGAATGAEPEVVAGDADPDAVADVLRARAHDAAMLVVGGHGRSVHPGLQAGDLAARLAADPPCPVAVVHGAEAESALPAAGPVVVGIDGGLPGRAALDTAADLASALGADLVVVHAWTDVAPGAHRRAEAPQTLAERGREVTEAARRRVAERVPGLRVETAPVEDTPLRALLQRAEKAQAVVVAPRVGAPPPDAAVQAGSTTRSLVAFAPCPVVVVPLPG</sequence>
<name>A0A1G7E6D6_PSEOR</name>
<dbReference type="Gene3D" id="3.40.50.620">
    <property type="entry name" value="HUPs"/>
    <property type="match status" value="2"/>
</dbReference>
<dbReference type="RefSeq" id="WP_176921125.1">
    <property type="nucleotide sequence ID" value="NZ_FNBE01000001.1"/>
</dbReference>
<dbReference type="AlphaFoldDB" id="A0A1G7E6D6"/>
<organism evidence="3 4">
    <name type="scientific">Pseudonocardia oroxyli</name>
    <dbReference type="NCBI Taxonomy" id="366584"/>
    <lineage>
        <taxon>Bacteria</taxon>
        <taxon>Bacillati</taxon>
        <taxon>Actinomycetota</taxon>
        <taxon>Actinomycetes</taxon>
        <taxon>Pseudonocardiales</taxon>
        <taxon>Pseudonocardiaceae</taxon>
        <taxon>Pseudonocardia</taxon>
    </lineage>
</organism>
<dbReference type="Proteomes" id="UP000198967">
    <property type="component" value="Unassembled WGS sequence"/>
</dbReference>
<proteinExistence type="inferred from homology"/>
<dbReference type="STRING" id="366584.SAMN05216377_101270"/>
<feature type="domain" description="UspA" evidence="2">
    <location>
        <begin position="130"/>
        <end position="265"/>
    </location>
</feature>
<keyword evidence="4" id="KW-1185">Reference proteome</keyword>
<evidence type="ECO:0000256" key="1">
    <source>
        <dbReference type="ARBA" id="ARBA00008791"/>
    </source>
</evidence>